<dbReference type="AlphaFoldDB" id="A0A142G3W5"/>
<name>A0A142G3W5_ACIBA</name>
<keyword evidence="2" id="KW-0614">Plasmid</keyword>
<geneLocation type="plasmid" evidence="2">
    <name>pC13-2</name>
</geneLocation>
<feature type="region of interest" description="Disordered" evidence="1">
    <location>
        <begin position="308"/>
        <end position="345"/>
    </location>
</feature>
<evidence type="ECO:0000256" key="1">
    <source>
        <dbReference type="SAM" id="MobiDB-lite"/>
    </source>
</evidence>
<evidence type="ECO:0000313" key="2">
    <source>
        <dbReference type="EMBL" id="AMQ95345.1"/>
    </source>
</evidence>
<organism evidence="2">
    <name type="scientific">Acinetobacter baumannii</name>
    <dbReference type="NCBI Taxonomy" id="470"/>
    <lineage>
        <taxon>Bacteria</taxon>
        <taxon>Pseudomonadati</taxon>
        <taxon>Pseudomonadota</taxon>
        <taxon>Gammaproteobacteria</taxon>
        <taxon>Moraxellales</taxon>
        <taxon>Moraxellaceae</taxon>
        <taxon>Acinetobacter</taxon>
        <taxon>Acinetobacter calcoaceticus/baumannii complex</taxon>
    </lineage>
</organism>
<dbReference type="RefSeq" id="WP_030423977.1">
    <property type="nucleotide sequence ID" value="NZ_AP023077.1"/>
</dbReference>
<feature type="compositionally biased region" description="Polar residues" evidence="1">
    <location>
        <begin position="381"/>
        <end position="396"/>
    </location>
</feature>
<accession>A0A142G3W5</accession>
<sequence>MTNTSADQNKHSSDENKVKPLWEILKPYKDKYLQVWWYGGMAKGKRPGDQPQVHVLFREVLDDFSPTDNFIQITTNITDLVSWRVNSIWHQQRKIHFLNNDIYEFVIDHTDFEFKFLKIYENVDEKKRINFLKKREECEIVDSKRKKNCISFKLNHPEFDELLIPCLEFLTRAYGLSTELIRVLTTYNESERESRLYTPHIGEKGLWTVLLGDGITRADHVFVAYYKYTEMAKNATRILFSSIVENSNFKQANIYPKVVPWHDETLPIRVSGFRLAGTKTFVVTRIRGMKSPKNDHIRIIPKVTERINTTTDTDHPNPPLPQLGSGDINVSTNPGGRRPPSNHELIEDDFEWIDGGPTSELSKYKYKKQAKRPKRKKKYIETQTISTGAPDNSPDVLNSQIVPSTKDSKEFQAPEDGRIIGLWKACLKANEISPDIIQGVNYYTFEKGFDFSELPMLIGFFTESEVQTHKTWCYANSFKTQIRGALIIRLNVSQLEPVYIFDIQPATYTSTVEGETLTKERGHAGLIFRMKQEKNLEQFISDLMYLLPLNEGSYPQEVFQSLLVTQIFLFRHSHTKGLTEGESTLLNALRKIGIDKISFKN</sequence>
<protein>
    <submittedName>
        <fullName evidence="2">Uncharacterized protein</fullName>
    </submittedName>
</protein>
<dbReference type="EMBL" id="KU549175">
    <property type="protein sequence ID" value="AMQ95345.1"/>
    <property type="molecule type" value="Genomic_DNA"/>
</dbReference>
<proteinExistence type="predicted"/>
<feature type="region of interest" description="Disordered" evidence="1">
    <location>
        <begin position="375"/>
        <end position="396"/>
    </location>
</feature>
<reference evidence="2" key="1">
    <citation type="submission" date="2016-01" db="EMBL/GenBank/DDBJ databases">
        <title>Loss and gain of aminoglycoside resistance in GC2 Acinetobacter baumannii in Australia via modification of genomic resistance islands and acquisition of plasmids.</title>
        <authorList>
            <person name="Nigro S.J."/>
            <person name="Hall R.M."/>
        </authorList>
    </citation>
    <scope>NUCLEOTIDE SEQUENCE</scope>
    <source>
        <strain evidence="2">C13</strain>
        <plasmid evidence="2">pC13-2</plasmid>
    </source>
</reference>